<protein>
    <submittedName>
        <fullName evidence="1">Uncharacterized protein</fullName>
    </submittedName>
</protein>
<dbReference type="EMBL" id="BGPR01000057">
    <property type="protein sequence ID" value="GBL88013.1"/>
    <property type="molecule type" value="Genomic_DNA"/>
</dbReference>
<sequence length="159" mass="18346">MQRIFIEPELKTRRQKPGAFQSIGRRCGATNMSWRTLVPSDVQESPSSSVPIDAIRDEKYEDELDASLNVSKRISSHRIYMADIHRYLYSRPGSLPKFNFTVTWRKQRMGGGEEIPVSSQCAAFKSCSYWPKENYNTSRSGNICLSREFLKFLDRIDVP</sequence>
<reference evidence="1 2" key="1">
    <citation type="journal article" date="2019" name="Sci. Rep.">
        <title>Orb-weaving spider Araneus ventricosus genome elucidates the spidroin gene catalogue.</title>
        <authorList>
            <person name="Kono N."/>
            <person name="Nakamura H."/>
            <person name="Ohtoshi R."/>
            <person name="Moran D.A.P."/>
            <person name="Shinohara A."/>
            <person name="Yoshida Y."/>
            <person name="Fujiwara M."/>
            <person name="Mori M."/>
            <person name="Tomita M."/>
            <person name="Arakawa K."/>
        </authorList>
    </citation>
    <scope>NUCLEOTIDE SEQUENCE [LARGE SCALE GENOMIC DNA]</scope>
</reference>
<organism evidence="1 2">
    <name type="scientific">Araneus ventricosus</name>
    <name type="common">Orbweaver spider</name>
    <name type="synonym">Epeira ventricosa</name>
    <dbReference type="NCBI Taxonomy" id="182803"/>
    <lineage>
        <taxon>Eukaryota</taxon>
        <taxon>Metazoa</taxon>
        <taxon>Ecdysozoa</taxon>
        <taxon>Arthropoda</taxon>
        <taxon>Chelicerata</taxon>
        <taxon>Arachnida</taxon>
        <taxon>Araneae</taxon>
        <taxon>Araneomorphae</taxon>
        <taxon>Entelegynae</taxon>
        <taxon>Araneoidea</taxon>
        <taxon>Araneidae</taxon>
        <taxon>Araneus</taxon>
    </lineage>
</organism>
<name>A0A4Y2B7H9_ARAVE</name>
<dbReference type="AlphaFoldDB" id="A0A4Y2B7H9"/>
<accession>A0A4Y2B7H9</accession>
<evidence type="ECO:0000313" key="2">
    <source>
        <dbReference type="Proteomes" id="UP000499080"/>
    </source>
</evidence>
<evidence type="ECO:0000313" key="1">
    <source>
        <dbReference type="EMBL" id="GBL88013.1"/>
    </source>
</evidence>
<comment type="caution">
    <text evidence="1">The sequence shown here is derived from an EMBL/GenBank/DDBJ whole genome shotgun (WGS) entry which is preliminary data.</text>
</comment>
<gene>
    <name evidence="1" type="ORF">AVEN_133683_1</name>
</gene>
<dbReference type="Proteomes" id="UP000499080">
    <property type="component" value="Unassembled WGS sequence"/>
</dbReference>
<keyword evidence="2" id="KW-1185">Reference proteome</keyword>
<proteinExistence type="predicted"/>